<dbReference type="GO" id="GO:0016874">
    <property type="term" value="F:ligase activity"/>
    <property type="evidence" value="ECO:0007669"/>
    <property type="project" value="UniProtKB-KW"/>
</dbReference>
<evidence type="ECO:0000313" key="2">
    <source>
        <dbReference type="EMBL" id="SHK65158.1"/>
    </source>
</evidence>
<dbReference type="RefSeq" id="WP_200803889.1">
    <property type="nucleotide sequence ID" value="NZ_CALGVN010000044.1"/>
</dbReference>
<accession>A0A1M6U7V8</accession>
<dbReference type="Gene3D" id="3.40.50.10420">
    <property type="entry name" value="NagB/RpiA/CoA transferase-like"/>
    <property type="match status" value="1"/>
</dbReference>
<name>A0A1M6U7V8_PSETH</name>
<sequence length="266" mass="28422">MSVSSPRPSGRRTRRHDHDAGGDPEVLAAKAALREEVWTALTEAKVTRFPGARNRISNFVGAEAAAERLRAHPVWQAARTVKCNPDSAQLPVRQRALEDGKLLYMAVPRLAEEEPFFLLDPDHLAEPPRKAASIAGAARSARRVAVAELEPVDLVVTGCVAVGVDGARLGKGGGFADLEFALATAAGLIGEHTTVVTTVHELQVRGAGEIPTTPHDAPVDLVVTPERVVDCRPGRGVRPADGIRWEELTPEKIAAIPLLARLAAQR</sequence>
<organism evidence="2 3">
    <name type="scientific">Pseudonocardia thermophila</name>
    <dbReference type="NCBI Taxonomy" id="1848"/>
    <lineage>
        <taxon>Bacteria</taxon>
        <taxon>Bacillati</taxon>
        <taxon>Actinomycetota</taxon>
        <taxon>Actinomycetes</taxon>
        <taxon>Pseudonocardiales</taxon>
        <taxon>Pseudonocardiaceae</taxon>
        <taxon>Pseudonocardia</taxon>
    </lineage>
</organism>
<proteinExistence type="predicted"/>
<dbReference type="AlphaFoldDB" id="A0A1M6U7V8"/>
<dbReference type="EMBL" id="FRAP01000009">
    <property type="protein sequence ID" value="SHK65158.1"/>
    <property type="molecule type" value="Genomic_DNA"/>
</dbReference>
<dbReference type="STRING" id="1848.SAMN05443637_109188"/>
<gene>
    <name evidence="2" type="ORF">SAMN05443637_109188</name>
</gene>
<dbReference type="GO" id="GO:0005737">
    <property type="term" value="C:cytoplasm"/>
    <property type="evidence" value="ECO:0007669"/>
    <property type="project" value="TreeGrafter"/>
</dbReference>
<protein>
    <submittedName>
        <fullName evidence="2">5-formyltetrahydrofolate cyclo-ligase</fullName>
    </submittedName>
</protein>
<dbReference type="PANTHER" id="PTHR13017">
    <property type="entry name" value="5-FORMYLTETRAHYDROFOLATE CYCLO-LIGASE-RELATED"/>
    <property type="match status" value="1"/>
</dbReference>
<dbReference type="InterPro" id="IPR024185">
    <property type="entry name" value="FTHF_cligase-like_sf"/>
</dbReference>
<reference evidence="2 3" key="1">
    <citation type="submission" date="2016-11" db="EMBL/GenBank/DDBJ databases">
        <authorList>
            <person name="Jaros S."/>
            <person name="Januszkiewicz K."/>
            <person name="Wedrychowicz H."/>
        </authorList>
    </citation>
    <scope>NUCLEOTIDE SEQUENCE [LARGE SCALE GENOMIC DNA]</scope>
    <source>
        <strain evidence="2 3">DSM 43832</strain>
    </source>
</reference>
<feature type="region of interest" description="Disordered" evidence="1">
    <location>
        <begin position="1"/>
        <end position="23"/>
    </location>
</feature>
<dbReference type="Pfam" id="PF01812">
    <property type="entry name" value="5-FTHF_cyc-lig"/>
    <property type="match status" value="1"/>
</dbReference>
<dbReference type="InterPro" id="IPR037171">
    <property type="entry name" value="NagB/RpiA_transferase-like"/>
</dbReference>
<evidence type="ECO:0000313" key="3">
    <source>
        <dbReference type="Proteomes" id="UP000184363"/>
    </source>
</evidence>
<keyword evidence="2" id="KW-0436">Ligase</keyword>
<keyword evidence="3" id="KW-1185">Reference proteome</keyword>
<evidence type="ECO:0000256" key="1">
    <source>
        <dbReference type="SAM" id="MobiDB-lite"/>
    </source>
</evidence>
<dbReference type="Proteomes" id="UP000184363">
    <property type="component" value="Unassembled WGS sequence"/>
</dbReference>
<dbReference type="PANTHER" id="PTHR13017:SF0">
    <property type="entry name" value="METHENYLTETRAHYDROFOLATE SYNTHASE DOMAIN-CONTAINING PROTEIN"/>
    <property type="match status" value="1"/>
</dbReference>
<dbReference type="InterPro" id="IPR002698">
    <property type="entry name" value="FTHF_cligase"/>
</dbReference>
<dbReference type="SUPFAM" id="SSF100950">
    <property type="entry name" value="NagB/RpiA/CoA transferase-like"/>
    <property type="match status" value="1"/>
</dbReference>